<keyword evidence="2" id="KW-1185">Reference proteome</keyword>
<dbReference type="EMBL" id="REGN01002310">
    <property type="protein sequence ID" value="RNA28921.1"/>
    <property type="molecule type" value="Genomic_DNA"/>
</dbReference>
<comment type="caution">
    <text evidence="1">The sequence shown here is derived from an EMBL/GenBank/DDBJ whole genome shotgun (WGS) entry which is preliminary data.</text>
</comment>
<gene>
    <name evidence="1" type="ORF">BpHYR1_004451</name>
</gene>
<accession>A0A3M7RZD5</accession>
<evidence type="ECO:0000313" key="2">
    <source>
        <dbReference type="Proteomes" id="UP000276133"/>
    </source>
</evidence>
<protein>
    <submittedName>
        <fullName evidence="1">Uncharacterized protein</fullName>
    </submittedName>
</protein>
<reference evidence="1 2" key="1">
    <citation type="journal article" date="2018" name="Sci. Rep.">
        <title>Genomic signatures of local adaptation to the degree of environmental predictability in rotifers.</title>
        <authorList>
            <person name="Franch-Gras L."/>
            <person name="Hahn C."/>
            <person name="Garcia-Roger E.M."/>
            <person name="Carmona M.J."/>
            <person name="Serra M."/>
            <person name="Gomez A."/>
        </authorList>
    </citation>
    <scope>NUCLEOTIDE SEQUENCE [LARGE SCALE GENOMIC DNA]</scope>
    <source>
        <strain evidence="1">HYR1</strain>
    </source>
</reference>
<sequence>MSSAHTAHSGLLNAMHDLHPPSFFNSLKKIKKFNEFSDFIRNFYFMDFVSRPFFAYCWELYMQLLLIFKVYLTSAEADPLTTCSAPLINSGAVLKIVKQIFNNLIKILN</sequence>
<proteinExistence type="predicted"/>
<dbReference type="Proteomes" id="UP000276133">
    <property type="component" value="Unassembled WGS sequence"/>
</dbReference>
<evidence type="ECO:0000313" key="1">
    <source>
        <dbReference type="EMBL" id="RNA28921.1"/>
    </source>
</evidence>
<dbReference type="AlphaFoldDB" id="A0A3M7RZD5"/>
<organism evidence="1 2">
    <name type="scientific">Brachionus plicatilis</name>
    <name type="common">Marine rotifer</name>
    <name type="synonym">Brachionus muelleri</name>
    <dbReference type="NCBI Taxonomy" id="10195"/>
    <lineage>
        <taxon>Eukaryota</taxon>
        <taxon>Metazoa</taxon>
        <taxon>Spiralia</taxon>
        <taxon>Gnathifera</taxon>
        <taxon>Rotifera</taxon>
        <taxon>Eurotatoria</taxon>
        <taxon>Monogononta</taxon>
        <taxon>Pseudotrocha</taxon>
        <taxon>Ploima</taxon>
        <taxon>Brachionidae</taxon>
        <taxon>Brachionus</taxon>
    </lineage>
</organism>
<name>A0A3M7RZD5_BRAPC</name>